<feature type="binding site" evidence="1">
    <location>
        <position position="779"/>
    </location>
    <ligand>
        <name>Zn(2+)</name>
        <dbReference type="ChEBI" id="CHEBI:29105"/>
    </ligand>
</feature>
<protein>
    <recommendedName>
        <fullName evidence="2">Protein kinase domain-containing protein</fullName>
    </recommendedName>
</protein>
<dbReference type="InterPro" id="IPR007822">
    <property type="entry name" value="LANC-like"/>
</dbReference>
<dbReference type="Pfam" id="PF00069">
    <property type="entry name" value="Pkinase"/>
    <property type="match status" value="1"/>
</dbReference>
<comment type="caution">
    <text evidence="3">The sequence shown here is derived from an EMBL/GenBank/DDBJ whole genome shotgun (WGS) entry which is preliminary data.</text>
</comment>
<dbReference type="InterPro" id="IPR057929">
    <property type="entry name" value="RamC_N"/>
</dbReference>
<reference evidence="3 4" key="1">
    <citation type="submission" date="2019-03" db="EMBL/GenBank/DDBJ databases">
        <title>Draft genome sequences of novel Actinobacteria.</title>
        <authorList>
            <person name="Sahin N."/>
            <person name="Ay H."/>
            <person name="Saygin H."/>
        </authorList>
    </citation>
    <scope>NUCLEOTIDE SEQUENCE [LARGE SCALE GENOMIC DNA]</scope>
    <source>
        <strain evidence="3 4">JCM 30547</strain>
    </source>
</reference>
<dbReference type="GO" id="GO:0005886">
    <property type="term" value="C:plasma membrane"/>
    <property type="evidence" value="ECO:0007669"/>
    <property type="project" value="TreeGrafter"/>
</dbReference>
<dbReference type="NCBIfam" id="NF038150">
    <property type="entry name" value="lanthi_synth_IV"/>
    <property type="match status" value="1"/>
</dbReference>
<feature type="domain" description="Protein kinase" evidence="2">
    <location>
        <begin position="229"/>
        <end position="506"/>
    </location>
</feature>
<dbReference type="SMART" id="SM00220">
    <property type="entry name" value="S_TKc"/>
    <property type="match status" value="1"/>
</dbReference>
<feature type="binding site" evidence="1">
    <location>
        <position position="825"/>
    </location>
    <ligand>
        <name>Zn(2+)</name>
        <dbReference type="ChEBI" id="CHEBI:29105"/>
    </ligand>
</feature>
<keyword evidence="1" id="KW-0479">Metal-binding</keyword>
<dbReference type="SUPFAM" id="SSF56112">
    <property type="entry name" value="Protein kinase-like (PK-like)"/>
    <property type="match status" value="1"/>
</dbReference>
<dbReference type="InterPro" id="IPR000719">
    <property type="entry name" value="Prot_kinase_dom"/>
</dbReference>
<dbReference type="GO" id="GO:0046872">
    <property type="term" value="F:metal ion binding"/>
    <property type="evidence" value="ECO:0007669"/>
    <property type="project" value="UniProtKB-KW"/>
</dbReference>
<evidence type="ECO:0000259" key="2">
    <source>
        <dbReference type="PROSITE" id="PS50011"/>
    </source>
</evidence>
<accession>A0A4V2XSL3</accession>
<dbReference type="CDD" id="cd04791">
    <property type="entry name" value="LanC_SerThrkinase"/>
    <property type="match status" value="1"/>
</dbReference>
<dbReference type="GO" id="GO:0005524">
    <property type="term" value="F:ATP binding"/>
    <property type="evidence" value="ECO:0007669"/>
    <property type="project" value="InterPro"/>
</dbReference>
<organism evidence="3 4">
    <name type="scientific">Kribbella albertanoniae</name>
    <dbReference type="NCBI Taxonomy" id="1266829"/>
    <lineage>
        <taxon>Bacteria</taxon>
        <taxon>Bacillati</taxon>
        <taxon>Actinomycetota</taxon>
        <taxon>Actinomycetes</taxon>
        <taxon>Propionibacteriales</taxon>
        <taxon>Kribbellaceae</taxon>
        <taxon>Kribbella</taxon>
    </lineage>
</organism>
<gene>
    <name evidence="3" type="ORF">E1261_04940</name>
</gene>
<evidence type="ECO:0000313" key="3">
    <source>
        <dbReference type="EMBL" id="TDC34055.1"/>
    </source>
</evidence>
<dbReference type="Pfam" id="PF25816">
    <property type="entry name" value="RamC_N"/>
    <property type="match status" value="1"/>
</dbReference>
<dbReference type="PANTHER" id="PTHR12736:SF7">
    <property type="entry name" value="LANC-LIKE PROTEIN 3"/>
    <property type="match status" value="1"/>
</dbReference>
<dbReference type="Proteomes" id="UP000295075">
    <property type="component" value="Unassembled WGS sequence"/>
</dbReference>
<dbReference type="InterPro" id="IPR058053">
    <property type="entry name" value="RamC_C"/>
</dbReference>
<dbReference type="AlphaFoldDB" id="A0A4V2XSL3"/>
<dbReference type="Gene3D" id="1.50.10.20">
    <property type="match status" value="1"/>
</dbReference>
<keyword evidence="1" id="KW-0862">Zinc</keyword>
<dbReference type="GO" id="GO:0031179">
    <property type="term" value="P:peptide modification"/>
    <property type="evidence" value="ECO:0007669"/>
    <property type="project" value="InterPro"/>
</dbReference>
<dbReference type="PANTHER" id="PTHR12736">
    <property type="entry name" value="LANC-LIKE PROTEIN"/>
    <property type="match status" value="1"/>
</dbReference>
<dbReference type="Pfam" id="PF05147">
    <property type="entry name" value="LANC_like"/>
    <property type="match status" value="1"/>
</dbReference>
<dbReference type="Gene3D" id="1.10.510.10">
    <property type="entry name" value="Transferase(Phosphotransferase) domain 1"/>
    <property type="match status" value="1"/>
</dbReference>
<dbReference type="PROSITE" id="PS50011">
    <property type="entry name" value="PROTEIN_KINASE_DOM"/>
    <property type="match status" value="1"/>
</dbReference>
<dbReference type="SMART" id="SM01260">
    <property type="entry name" value="LANC_like"/>
    <property type="match status" value="1"/>
</dbReference>
<name>A0A4V2XSL3_9ACTN</name>
<sequence>MTGDDVTEFRSADGDATLLIDCARSMVTRQASEGWDVQERGFWCYVRPRDHAIGVQGWKLHLSATPLSAPIVLARSAEILLRHNVPFKFAATLKDVATITSPRCERSAGGKFITAYPAIPDGALPDLAAELHEATAGLPGPGIMSDRRYCDGSLVHYRFGAFGGIQILGNDGSPTAMLMAPDGSLVLDQRQAWFEVPRWAPSDPFAQRTATTSSHGSSAVAEVLLGGRYTVDAVVRHAFKGGVFRGMDRQTGSAVIIKQARPYVGAWVTGHDVRDALRNEAAVLEALAPSSVTPRALELFEQQGDLFLAQELISGVTLREWGYEHLEFAADDQCGFKPTDALRLAHELVGLMQVAHTNDLVIQDFNPNNIMVADDGGLRLIDLEYAATPGRPALCAFTPGYSAPEQVRGFTSAPAQSVDLYALGATLFHLVTGADPMVPLDQKSAVRRRSGVEEHLTKLAVSNETASLLTPLIVELMNQDPGCRPSLPEVIARLDGLRSAKPLPLLVLPMTRPDEEKENESLLADSTEHLLNTMDLNENQHLWPPAVPDHGSGLTSTDPLNVQHGASGVLGALTAAYHADETAKLHAGLGDAARWVVARLHREPRILPGLHFGRSGTAWALLEAGLALGDEVCTATACDLALRVPVSWPNPDICHGLAGAGLTQIRFWELTGREEFRDRVRSIADYLATTANHDDDRVLWPIPTDFASNLAGMTHYGFAHGLAGIGAFLLAAGRTTEDESYLALATKAADTLVAVARRRDGAAYWSSGPDYPADLAHWCSGSSGIATFLVRMGSELAQEHLIDLSAEAALAIRRIRWRAGLPQCHGLAGDAELLLDLFETTGDERYRRWAFDAAEVIRLHRIDRDRRGVLLDVNGTLLDYGFGTGLAGIVSFLLRLRSGGRRMWLPDALAIH</sequence>
<dbReference type="GO" id="GO:0004672">
    <property type="term" value="F:protein kinase activity"/>
    <property type="evidence" value="ECO:0007669"/>
    <property type="project" value="InterPro"/>
</dbReference>
<dbReference type="SUPFAM" id="SSF158745">
    <property type="entry name" value="LanC-like"/>
    <property type="match status" value="1"/>
</dbReference>
<evidence type="ECO:0000256" key="1">
    <source>
        <dbReference type="PIRSR" id="PIRSR607822-1"/>
    </source>
</evidence>
<dbReference type="InterPro" id="IPR011009">
    <property type="entry name" value="Kinase-like_dom_sf"/>
</dbReference>
<feature type="binding site" evidence="1">
    <location>
        <position position="824"/>
    </location>
    <ligand>
        <name>Zn(2+)</name>
        <dbReference type="ChEBI" id="CHEBI:29105"/>
    </ligand>
</feature>
<evidence type="ECO:0000313" key="4">
    <source>
        <dbReference type="Proteomes" id="UP000295075"/>
    </source>
</evidence>
<keyword evidence="4" id="KW-1185">Reference proteome</keyword>
<dbReference type="EMBL" id="SMKA01000010">
    <property type="protein sequence ID" value="TDC34055.1"/>
    <property type="molecule type" value="Genomic_DNA"/>
</dbReference>
<proteinExistence type="predicted"/>
<dbReference type="OrthoDB" id="3811968at2"/>